<dbReference type="PANTHER" id="PTHR19336">
    <property type="entry name" value="UNCHARACTERIZED DUF1167"/>
    <property type="match status" value="1"/>
</dbReference>
<dbReference type="InterPro" id="IPR051756">
    <property type="entry name" value="Centrosomal_MT-associated"/>
</dbReference>
<feature type="compositionally biased region" description="Polar residues" evidence="4">
    <location>
        <begin position="167"/>
        <end position="178"/>
    </location>
</feature>
<dbReference type="Pfam" id="PF14197">
    <property type="entry name" value="Cep57_CLD_2"/>
    <property type="match status" value="1"/>
</dbReference>
<keyword evidence="3" id="KW-0206">Cytoskeleton</keyword>
<feature type="region of interest" description="Disordered" evidence="4">
    <location>
        <begin position="1"/>
        <end position="28"/>
    </location>
</feature>
<dbReference type="Proteomes" id="UP000309340">
    <property type="component" value="Unassembled WGS sequence"/>
</dbReference>
<dbReference type="AlphaFoldDB" id="A0A4U0XS14"/>
<organism evidence="7 8">
    <name type="scientific">Friedmanniomyces simplex</name>
    <dbReference type="NCBI Taxonomy" id="329884"/>
    <lineage>
        <taxon>Eukaryota</taxon>
        <taxon>Fungi</taxon>
        <taxon>Dikarya</taxon>
        <taxon>Ascomycota</taxon>
        <taxon>Pezizomycotina</taxon>
        <taxon>Dothideomycetes</taxon>
        <taxon>Dothideomycetidae</taxon>
        <taxon>Mycosphaerellales</taxon>
        <taxon>Teratosphaeriaceae</taxon>
        <taxon>Friedmanniomyces</taxon>
    </lineage>
</organism>
<feature type="region of interest" description="Disordered" evidence="4">
    <location>
        <begin position="965"/>
        <end position="1011"/>
    </location>
</feature>
<feature type="region of interest" description="Disordered" evidence="4">
    <location>
        <begin position="167"/>
        <end position="201"/>
    </location>
</feature>
<dbReference type="GO" id="GO:0005815">
    <property type="term" value="C:microtubule organizing center"/>
    <property type="evidence" value="ECO:0007669"/>
    <property type="project" value="UniProtKB-SubCell"/>
</dbReference>
<reference evidence="7 8" key="1">
    <citation type="submission" date="2017-03" db="EMBL/GenBank/DDBJ databases">
        <title>Genomes of endolithic fungi from Antarctica.</title>
        <authorList>
            <person name="Coleine C."/>
            <person name="Masonjones S."/>
            <person name="Stajich J.E."/>
        </authorList>
    </citation>
    <scope>NUCLEOTIDE SEQUENCE [LARGE SCALE GENOMIC DNA]</scope>
    <source>
        <strain evidence="7 8">CCFEE 5184</strain>
    </source>
</reference>
<feature type="region of interest" description="Disordered" evidence="4">
    <location>
        <begin position="661"/>
        <end position="687"/>
    </location>
</feature>
<feature type="domain" description="PPC89 centrosome localisation" evidence="6">
    <location>
        <begin position="354"/>
        <end position="407"/>
    </location>
</feature>
<dbReference type="PANTHER" id="PTHR19336:SF9">
    <property type="entry name" value="SPINDLE POLE BODY PROTEIN PPC89"/>
    <property type="match status" value="1"/>
</dbReference>
<feature type="compositionally biased region" description="Basic and acidic residues" evidence="4">
    <location>
        <begin position="467"/>
        <end position="487"/>
    </location>
</feature>
<feature type="region of interest" description="Disordered" evidence="4">
    <location>
        <begin position="722"/>
        <end position="763"/>
    </location>
</feature>
<evidence type="ECO:0000313" key="7">
    <source>
        <dbReference type="EMBL" id="TKA79411.1"/>
    </source>
</evidence>
<feature type="compositionally biased region" description="Polar residues" evidence="4">
    <location>
        <begin position="723"/>
        <end position="741"/>
    </location>
</feature>
<evidence type="ECO:0000313" key="8">
    <source>
        <dbReference type="Proteomes" id="UP000309340"/>
    </source>
</evidence>
<gene>
    <name evidence="7" type="ORF">B0A55_03502</name>
</gene>
<evidence type="ECO:0000259" key="6">
    <source>
        <dbReference type="Pfam" id="PF14197"/>
    </source>
</evidence>
<feature type="region of interest" description="Disordered" evidence="4">
    <location>
        <begin position="467"/>
        <end position="602"/>
    </location>
</feature>
<evidence type="ECO:0000259" key="5">
    <source>
        <dbReference type="Pfam" id="PF06657"/>
    </source>
</evidence>
<dbReference type="InterPro" id="IPR025925">
    <property type="entry name" value="PPC89_CLD"/>
</dbReference>
<accession>A0A4U0XS14</accession>
<evidence type="ECO:0000256" key="4">
    <source>
        <dbReference type="SAM" id="MobiDB-lite"/>
    </source>
</evidence>
<name>A0A4U0XS14_9PEZI</name>
<keyword evidence="8" id="KW-1185">Reference proteome</keyword>
<dbReference type="Pfam" id="PF06657">
    <property type="entry name" value="Cep57_MT_bd"/>
    <property type="match status" value="1"/>
</dbReference>
<feature type="compositionally biased region" description="Polar residues" evidence="4">
    <location>
        <begin position="185"/>
        <end position="201"/>
    </location>
</feature>
<feature type="domain" description="Cep57 centrosome microtubule-binding" evidence="5">
    <location>
        <begin position="836"/>
        <end position="912"/>
    </location>
</feature>
<evidence type="ECO:0000256" key="3">
    <source>
        <dbReference type="ARBA" id="ARBA00023212"/>
    </source>
</evidence>
<dbReference type="GO" id="GO:0008017">
    <property type="term" value="F:microtubule binding"/>
    <property type="evidence" value="ECO:0007669"/>
    <property type="project" value="InterPro"/>
</dbReference>
<feature type="compositionally biased region" description="Basic and acidic residues" evidence="4">
    <location>
        <begin position="504"/>
        <end position="539"/>
    </location>
</feature>
<protein>
    <recommendedName>
        <fullName evidence="9">Cep57 centrosome microtubule-binding domain-containing protein</fullName>
    </recommendedName>
</protein>
<evidence type="ECO:0000256" key="2">
    <source>
        <dbReference type="ARBA" id="ARBA00022490"/>
    </source>
</evidence>
<proteinExistence type="predicted"/>
<feature type="region of interest" description="Disordered" evidence="4">
    <location>
        <begin position="104"/>
        <end position="133"/>
    </location>
</feature>
<evidence type="ECO:0000256" key="1">
    <source>
        <dbReference type="ARBA" id="ARBA00004267"/>
    </source>
</evidence>
<evidence type="ECO:0008006" key="9">
    <source>
        <dbReference type="Google" id="ProtNLM"/>
    </source>
</evidence>
<dbReference type="EMBL" id="NAJQ01000090">
    <property type="protein sequence ID" value="TKA79411.1"/>
    <property type="molecule type" value="Genomic_DNA"/>
</dbReference>
<feature type="compositionally biased region" description="Polar residues" evidence="4">
    <location>
        <begin position="554"/>
        <end position="568"/>
    </location>
</feature>
<sequence>MASSSKSRLLHELSRSRTSSPNEYETAGSFDMHNDQILHSTINMDGNTAQLPLNYDEHPSYLGSDPGSDGSTEMSIELGRGVKRGAREHDADVSSNMVFSFGGDSQYEITGTPPVRPRNISRKSDDLLRRQASQRSLSEALKINAESDASLNAEDFAQPTITFNARNTRFTRSRQTSAADPAVSSRITSAQAQQGTPRRQAVNNPTVQSATYTSNSFALPDLPNIIELVSGVRKDGTPVFSRITNKPRSRFASAGNYRATSQTQHVPIESVPIPDEEKAIFASLQLLKERVTGLEMEKAEAEKRTEEYESEIIDLRSQLQAERRRPDSALGSDDGDRAAEKWRMEKTRLQASLKAAEDRLDRAERKTSVSEIAVKRVTKERDELVTQIGVAYFNNEELKTENETFREGYAKLQGEHEDLQEEMELLREENRGLKLQVAQGNARQTGETLRWERKEQELKGKLGRRNETVQEMRDVTRERGNLRDRSPQRQVPAIRSKKQVRPAPSEERTSERRSSAPIEDSKEDIASKIAREVQKHRSEAMAAKAVGREAARHGQSTSRSRSKSQLRQASAGMERRASQPKRAVSAPIDTDLSEPESTTGQELMQKTRETLQRMAIPIPHEAADCHEEMRDITILSDFPALQMAELRKRIEEEHLAQKAAKKRNVSALEPRQQGETVRSTGMGMARKSSLKDITTGLENATGRFSLGGEAVDDVAAKAARTVRVQSPHTSEASLLPQQQQDDVGDMSMLSNTSRRRRRAASEEGVTSAFILPDITLHCTMHPLPTIAGSGGDGKFCIAHDAASCTACLPASAGLSIPTPVPVTNRETAQDPDITTATIRPAQSPPVALATVIKNLSDEITHLKLQLAAHQRRYQQHDPALSKRQRLITKGKTERLTAEVERRSDQVYALYDVLEGQKEAAAQAAASSGSRVGAKGMDQEEVEETLMSIGLDPAELAGRIGRSAPVGFDGADDAVSEGSGELPWEGLSDYESEEDMVLAGGGKREKRRSAAF</sequence>
<comment type="subcellular location">
    <subcellularLocation>
        <location evidence="1">Cytoplasm</location>
        <location evidence="1">Cytoskeleton</location>
        <location evidence="1">Microtubule organizing center</location>
    </subcellularLocation>
</comment>
<dbReference type="STRING" id="329884.A0A4U0XS14"/>
<feature type="region of interest" description="Disordered" evidence="4">
    <location>
        <begin position="317"/>
        <end position="339"/>
    </location>
</feature>
<dbReference type="OrthoDB" id="76453at2759"/>
<keyword evidence="2" id="KW-0963">Cytoplasm</keyword>
<comment type="caution">
    <text evidence="7">The sequence shown here is derived from an EMBL/GenBank/DDBJ whole genome shotgun (WGS) entry which is preliminary data.</text>
</comment>
<dbReference type="InterPro" id="IPR024957">
    <property type="entry name" value="Cep57_MT-bd_dom"/>
</dbReference>